<evidence type="ECO:0000313" key="5">
    <source>
        <dbReference type="EMBL" id="MBU3819601.1"/>
    </source>
</evidence>
<dbReference type="EMBL" id="JAHLFH010000092">
    <property type="protein sequence ID" value="MBU3819601.1"/>
    <property type="molecule type" value="Genomic_DNA"/>
</dbReference>
<dbReference type="PRINTS" id="PR00035">
    <property type="entry name" value="HTHGNTR"/>
</dbReference>
<dbReference type="SUPFAM" id="SSF64288">
    <property type="entry name" value="Chorismate lyase-like"/>
    <property type="match status" value="1"/>
</dbReference>
<name>A0A9E2KJR2_9FIRM</name>
<comment type="caution">
    <text evidence="5">The sequence shown here is derived from an EMBL/GenBank/DDBJ whole genome shotgun (WGS) entry which is preliminary data.</text>
</comment>
<dbReference type="PANTHER" id="PTHR44846">
    <property type="entry name" value="MANNOSYL-D-GLYCERATE TRANSPORT/METABOLISM SYSTEM REPRESSOR MNGR-RELATED"/>
    <property type="match status" value="1"/>
</dbReference>
<gene>
    <name evidence="5" type="ORF">H9864_04425</name>
</gene>
<dbReference type="Proteomes" id="UP000824178">
    <property type="component" value="Unassembled WGS sequence"/>
</dbReference>
<dbReference type="SUPFAM" id="SSF46785">
    <property type="entry name" value="Winged helix' DNA-binding domain"/>
    <property type="match status" value="1"/>
</dbReference>
<dbReference type="Pfam" id="PF00392">
    <property type="entry name" value="GntR"/>
    <property type="match status" value="1"/>
</dbReference>
<dbReference type="GO" id="GO:0045892">
    <property type="term" value="P:negative regulation of DNA-templated transcription"/>
    <property type="evidence" value="ECO:0007669"/>
    <property type="project" value="TreeGrafter"/>
</dbReference>
<evidence type="ECO:0000313" key="6">
    <source>
        <dbReference type="Proteomes" id="UP000824178"/>
    </source>
</evidence>
<evidence type="ECO:0000256" key="3">
    <source>
        <dbReference type="ARBA" id="ARBA00023163"/>
    </source>
</evidence>
<dbReference type="InterPro" id="IPR011663">
    <property type="entry name" value="UTRA"/>
</dbReference>
<organism evidence="5 6">
    <name type="scientific">Candidatus Faecalibacterium intestinavium</name>
    <dbReference type="NCBI Taxonomy" id="2838580"/>
    <lineage>
        <taxon>Bacteria</taxon>
        <taxon>Bacillati</taxon>
        <taxon>Bacillota</taxon>
        <taxon>Clostridia</taxon>
        <taxon>Eubacteriales</taxon>
        <taxon>Oscillospiraceae</taxon>
        <taxon>Faecalibacterium</taxon>
    </lineage>
</organism>
<protein>
    <submittedName>
        <fullName evidence="5">GntR family transcriptional regulator</fullName>
    </submittedName>
</protein>
<dbReference type="AlphaFoldDB" id="A0A9E2KJR2"/>
<dbReference type="InterPro" id="IPR036390">
    <property type="entry name" value="WH_DNA-bd_sf"/>
</dbReference>
<dbReference type="PANTHER" id="PTHR44846:SF1">
    <property type="entry name" value="MANNOSYL-D-GLYCERATE TRANSPORT_METABOLISM SYSTEM REPRESSOR MNGR-RELATED"/>
    <property type="match status" value="1"/>
</dbReference>
<reference evidence="5" key="1">
    <citation type="journal article" date="2021" name="PeerJ">
        <title>Extensive microbial diversity within the chicken gut microbiome revealed by metagenomics and culture.</title>
        <authorList>
            <person name="Gilroy R."/>
            <person name="Ravi A."/>
            <person name="Getino M."/>
            <person name="Pursley I."/>
            <person name="Horton D.L."/>
            <person name="Alikhan N.F."/>
            <person name="Baker D."/>
            <person name="Gharbi K."/>
            <person name="Hall N."/>
            <person name="Watson M."/>
            <person name="Adriaenssens E.M."/>
            <person name="Foster-Nyarko E."/>
            <person name="Jarju S."/>
            <person name="Secka A."/>
            <person name="Antonio M."/>
            <person name="Oren A."/>
            <person name="Chaudhuri R.R."/>
            <person name="La Ragione R."/>
            <person name="Hildebrand F."/>
            <person name="Pallen M.J."/>
        </authorList>
    </citation>
    <scope>NUCLEOTIDE SEQUENCE</scope>
    <source>
        <strain evidence="5">742</strain>
    </source>
</reference>
<dbReference type="PROSITE" id="PS50949">
    <property type="entry name" value="HTH_GNTR"/>
    <property type="match status" value="1"/>
</dbReference>
<sequence length="240" mass="27476">MPDSNVVPLYQQIKEDIKAAIEGGKYKPNEKIPAEPELSAEYSVSRITVRRAVEELCNEGYLVKMQGRGTFVSTPRIHRKMTGGNKMESFSKTCRESGMVPGARLLDRKIVPVREDEKAFFGCSEDDLLLYIKRVRTADGRPIFEENLFFPYQEFKSLMQMEWNDTSAFETIRGLTGRWPVDTAHRTIEVTRASAEQAQELNVPLGDPLLFLNAYFLDQNGKPLVIGRQYYVGSRYMFEL</sequence>
<dbReference type="Gene3D" id="3.40.1410.10">
    <property type="entry name" value="Chorismate lyase-like"/>
    <property type="match status" value="1"/>
</dbReference>
<dbReference type="InterPro" id="IPR028978">
    <property type="entry name" value="Chorismate_lyase_/UTRA_dom_sf"/>
</dbReference>
<dbReference type="CDD" id="cd07377">
    <property type="entry name" value="WHTH_GntR"/>
    <property type="match status" value="1"/>
</dbReference>
<keyword evidence="2" id="KW-0238">DNA-binding</keyword>
<evidence type="ECO:0000259" key="4">
    <source>
        <dbReference type="PROSITE" id="PS50949"/>
    </source>
</evidence>
<dbReference type="GO" id="GO:0003677">
    <property type="term" value="F:DNA binding"/>
    <property type="evidence" value="ECO:0007669"/>
    <property type="project" value="UniProtKB-KW"/>
</dbReference>
<evidence type="ECO:0000256" key="1">
    <source>
        <dbReference type="ARBA" id="ARBA00023015"/>
    </source>
</evidence>
<dbReference type="SMART" id="SM00866">
    <property type="entry name" value="UTRA"/>
    <property type="match status" value="1"/>
</dbReference>
<dbReference type="GO" id="GO:0003700">
    <property type="term" value="F:DNA-binding transcription factor activity"/>
    <property type="evidence" value="ECO:0007669"/>
    <property type="project" value="InterPro"/>
</dbReference>
<keyword evidence="3" id="KW-0804">Transcription</keyword>
<dbReference type="SMART" id="SM00345">
    <property type="entry name" value="HTH_GNTR"/>
    <property type="match status" value="1"/>
</dbReference>
<keyword evidence="1" id="KW-0805">Transcription regulation</keyword>
<dbReference type="InterPro" id="IPR036388">
    <property type="entry name" value="WH-like_DNA-bd_sf"/>
</dbReference>
<feature type="domain" description="HTH gntR-type" evidence="4">
    <location>
        <begin position="7"/>
        <end position="75"/>
    </location>
</feature>
<evidence type="ECO:0000256" key="2">
    <source>
        <dbReference type="ARBA" id="ARBA00023125"/>
    </source>
</evidence>
<proteinExistence type="predicted"/>
<reference evidence="5" key="2">
    <citation type="submission" date="2021-04" db="EMBL/GenBank/DDBJ databases">
        <authorList>
            <person name="Gilroy R."/>
        </authorList>
    </citation>
    <scope>NUCLEOTIDE SEQUENCE</scope>
    <source>
        <strain evidence="5">742</strain>
    </source>
</reference>
<dbReference type="InterPro" id="IPR000524">
    <property type="entry name" value="Tscrpt_reg_HTH_GntR"/>
</dbReference>
<dbReference type="FunFam" id="1.10.10.10:FF:000079">
    <property type="entry name" value="GntR family transcriptional regulator"/>
    <property type="match status" value="1"/>
</dbReference>
<accession>A0A9E2KJR2</accession>
<dbReference type="InterPro" id="IPR050679">
    <property type="entry name" value="Bact_HTH_transcr_reg"/>
</dbReference>
<dbReference type="Pfam" id="PF07702">
    <property type="entry name" value="UTRA"/>
    <property type="match status" value="1"/>
</dbReference>
<dbReference type="Gene3D" id="1.10.10.10">
    <property type="entry name" value="Winged helix-like DNA-binding domain superfamily/Winged helix DNA-binding domain"/>
    <property type="match status" value="1"/>
</dbReference>